<dbReference type="Proteomes" id="UP001158045">
    <property type="component" value="Unassembled WGS sequence"/>
</dbReference>
<feature type="signal peptide" evidence="2">
    <location>
        <begin position="1"/>
        <end position="19"/>
    </location>
</feature>
<evidence type="ECO:0000256" key="2">
    <source>
        <dbReference type="SAM" id="SignalP"/>
    </source>
</evidence>
<evidence type="ECO:0000313" key="4">
    <source>
        <dbReference type="Proteomes" id="UP001158045"/>
    </source>
</evidence>
<gene>
    <name evidence="3" type="ORF">QE109_01705</name>
</gene>
<dbReference type="EMBL" id="JARYZI010000001">
    <property type="protein sequence ID" value="MDH8676839.1"/>
    <property type="molecule type" value="Genomic_DNA"/>
</dbReference>
<evidence type="ECO:0000256" key="1">
    <source>
        <dbReference type="SAM" id="MobiDB-lite"/>
    </source>
</evidence>
<dbReference type="RefSeq" id="WP_281092639.1">
    <property type="nucleotide sequence ID" value="NZ_JARYZI010000001.1"/>
</dbReference>
<organism evidence="3 4">
    <name type="scientific">Fusibacter bizertensis</name>
    <dbReference type="NCBI Taxonomy" id="1488331"/>
    <lineage>
        <taxon>Bacteria</taxon>
        <taxon>Bacillati</taxon>
        <taxon>Bacillota</taxon>
        <taxon>Clostridia</taxon>
        <taxon>Eubacteriales</taxon>
        <taxon>Eubacteriales Family XII. Incertae Sedis</taxon>
        <taxon>Fusibacter</taxon>
    </lineage>
</organism>
<feature type="chain" id="PRO_5046469416" description="Dockerin domain-containing protein" evidence="2">
    <location>
        <begin position="20"/>
        <end position="151"/>
    </location>
</feature>
<keyword evidence="2" id="KW-0732">Signal</keyword>
<reference evidence="3 4" key="1">
    <citation type="submission" date="2023-04" db="EMBL/GenBank/DDBJ databases">
        <title>Fusibacter bizertensis strain WBS, isolated from littoral bottom sediments of the Arctic seas - biochemical and genomic analysis.</title>
        <authorList>
            <person name="Brioukhanov A.L."/>
        </authorList>
    </citation>
    <scope>NUCLEOTIDE SEQUENCE [LARGE SCALE GENOMIC DNA]</scope>
    <source>
        <strain evidence="3 4">WBS</strain>
    </source>
</reference>
<proteinExistence type="predicted"/>
<sequence length="151" mass="15867">MKKALIIITIALLSFSQIACSNNESNTTDESPTTIKESQEATEAATVEVTTEKETTTVPSPIGSDFGSLIPEGWKIFEKVEGEPVQVEGDLNKDGNTDIAAVIVKLDENSQAPQRSLLIAMGNSDNTYTLSVIGENAILGADEGGGMGGSF</sequence>
<comment type="caution">
    <text evidence="3">The sequence shown here is derived from an EMBL/GenBank/DDBJ whole genome shotgun (WGS) entry which is preliminary data.</text>
</comment>
<protein>
    <recommendedName>
        <fullName evidence="5">Dockerin domain-containing protein</fullName>
    </recommendedName>
</protein>
<name>A0ABT6N8V6_9FIRM</name>
<feature type="region of interest" description="Disordered" evidence="1">
    <location>
        <begin position="46"/>
        <end position="66"/>
    </location>
</feature>
<keyword evidence="4" id="KW-1185">Reference proteome</keyword>
<evidence type="ECO:0000313" key="3">
    <source>
        <dbReference type="EMBL" id="MDH8676839.1"/>
    </source>
</evidence>
<accession>A0ABT6N8V6</accession>
<evidence type="ECO:0008006" key="5">
    <source>
        <dbReference type="Google" id="ProtNLM"/>
    </source>
</evidence>